<reference evidence="1 2" key="1">
    <citation type="submission" date="2007-08" db="EMBL/GenBank/DDBJ databases">
        <authorList>
            <consortium name="The Citrobacter koseri Genome Sequencing Project"/>
            <person name="McClelland M."/>
            <person name="Sanderson E.K."/>
            <person name="Porwollik S."/>
            <person name="Spieth J."/>
            <person name="Clifton W.S."/>
            <person name="Latreille P."/>
            <person name="Courtney L."/>
            <person name="Wang C."/>
            <person name="Pepin K."/>
            <person name="Bhonagiri V."/>
            <person name="Nash W."/>
            <person name="Johnson M."/>
            <person name="Thiruvilangam P."/>
            <person name="Wilson R."/>
        </authorList>
    </citation>
    <scope>NUCLEOTIDE SEQUENCE [LARGE SCALE GENOMIC DNA]</scope>
    <source>
        <strain evidence="2">ATCC BAA-895 / CDC 4225-83 / SGSC4696</strain>
    </source>
</reference>
<sequence length="64" mass="7274">MISYESEGLQVMSVGCSTLRTSVSLIRYRKDTSVCGRVTDPLIRRGFRMTEREICVKESCLILV</sequence>
<proteinExistence type="predicted"/>
<accession>A8AGF1</accession>
<dbReference type="HOGENOM" id="CLU_2859605_0_0_6"/>
<name>A8AGF1_CITK8</name>
<organism evidence="1 2">
    <name type="scientific">Citrobacter koseri (strain ATCC BAA-895 / CDC 4225-83 / SGSC4696)</name>
    <dbReference type="NCBI Taxonomy" id="290338"/>
    <lineage>
        <taxon>Bacteria</taxon>
        <taxon>Pseudomonadati</taxon>
        <taxon>Pseudomonadota</taxon>
        <taxon>Gammaproteobacteria</taxon>
        <taxon>Enterobacterales</taxon>
        <taxon>Enterobacteriaceae</taxon>
        <taxon>Citrobacter</taxon>
    </lineage>
</organism>
<keyword evidence="2" id="KW-1185">Reference proteome</keyword>
<dbReference type="AlphaFoldDB" id="A8AGF1"/>
<evidence type="ECO:0000313" key="1">
    <source>
        <dbReference type="EMBL" id="ABV12564.1"/>
    </source>
</evidence>
<evidence type="ECO:0000313" key="2">
    <source>
        <dbReference type="Proteomes" id="UP000008148"/>
    </source>
</evidence>
<gene>
    <name evidence="1" type="ordered locus">CKO_01430</name>
</gene>
<protein>
    <submittedName>
        <fullName evidence="1">Uncharacterized protein</fullName>
    </submittedName>
</protein>
<dbReference type="KEGG" id="cko:CKO_01430"/>
<dbReference type="Proteomes" id="UP000008148">
    <property type="component" value="Chromosome"/>
</dbReference>
<dbReference type="EMBL" id="CP000822">
    <property type="protein sequence ID" value="ABV12564.1"/>
    <property type="molecule type" value="Genomic_DNA"/>
</dbReference>